<dbReference type="Proteomes" id="UP001359886">
    <property type="component" value="Unassembled WGS sequence"/>
</dbReference>
<dbReference type="InterPro" id="IPR006076">
    <property type="entry name" value="FAD-dep_OxRdtase"/>
</dbReference>
<keyword evidence="1 3" id="KW-0560">Oxidoreductase</keyword>
<gene>
    <name evidence="3" type="ORF">V3330_00930</name>
</gene>
<dbReference type="Pfam" id="PF01266">
    <property type="entry name" value="DAO"/>
    <property type="match status" value="1"/>
</dbReference>
<dbReference type="Gene3D" id="3.30.9.10">
    <property type="entry name" value="D-Amino Acid Oxidase, subunit A, domain 2"/>
    <property type="match status" value="1"/>
</dbReference>
<dbReference type="GO" id="GO:0016491">
    <property type="term" value="F:oxidoreductase activity"/>
    <property type="evidence" value="ECO:0007669"/>
    <property type="project" value="UniProtKB-KW"/>
</dbReference>
<comment type="caution">
    <text evidence="3">The sequence shown here is derived from an EMBL/GenBank/DDBJ whole genome shotgun (WGS) entry which is preliminary data.</text>
</comment>
<dbReference type="EMBL" id="JAZHOG010000001">
    <property type="protein sequence ID" value="MEJ8566171.1"/>
    <property type="molecule type" value="Genomic_DNA"/>
</dbReference>
<dbReference type="EC" id="1.-.-.-" evidence="3"/>
<evidence type="ECO:0000259" key="2">
    <source>
        <dbReference type="Pfam" id="PF01266"/>
    </source>
</evidence>
<evidence type="ECO:0000313" key="3">
    <source>
        <dbReference type="EMBL" id="MEJ8566171.1"/>
    </source>
</evidence>
<keyword evidence="4" id="KW-1185">Reference proteome</keyword>
<sequence>MADYDVTVIGGGLIGCASACYLARGGARVALLERGQINQGASGQNAGSLHFQLEYRLIRDIDRYRRELEFYVGMSRHAIMMWEGLDEDLGIDTQTGMHGGLMVAETPEQVEVLKRKLEIEQSQGLEIELLDGDGARRIAPYLAPGILAALHCPKEGHSNPRLLAPAFARRAVDAGARVETHAAVTGVSRSGSGWRVSYENAAASEGVSSITTGAVLNAAGIWAVRVAAMANLHLPLFPVALTMNATEKVDPLVPHLVQHVGRRLSLKQTDDGNLLIGGGWPSRMQQSAGQWTGSAPPELRMDSVVGNLRAGADVVPQVAGLRLLRVWTGTTAITPDELPVLGEVPQAPGFFVAAGGSGFTNGPTYARLMSELILNGSSSHPLDPFSPARFGGLNAFMG</sequence>
<dbReference type="Gene3D" id="3.50.50.60">
    <property type="entry name" value="FAD/NAD(P)-binding domain"/>
    <property type="match status" value="1"/>
</dbReference>
<protein>
    <submittedName>
        <fullName evidence="3">FAD-dependent oxidoreductase</fullName>
        <ecNumber evidence="3">1.-.-.-</ecNumber>
    </submittedName>
</protein>
<feature type="domain" description="FAD dependent oxidoreductase" evidence="2">
    <location>
        <begin position="5"/>
        <end position="372"/>
    </location>
</feature>
<evidence type="ECO:0000256" key="1">
    <source>
        <dbReference type="ARBA" id="ARBA00023002"/>
    </source>
</evidence>
<dbReference type="PANTHER" id="PTHR13847:SF287">
    <property type="entry name" value="FAD-DEPENDENT OXIDOREDUCTASE DOMAIN-CONTAINING PROTEIN 1"/>
    <property type="match status" value="1"/>
</dbReference>
<name>A0AAW9RF30_9GAMM</name>
<dbReference type="PANTHER" id="PTHR13847">
    <property type="entry name" value="SARCOSINE DEHYDROGENASE-RELATED"/>
    <property type="match status" value="1"/>
</dbReference>
<dbReference type="InterPro" id="IPR036188">
    <property type="entry name" value="FAD/NAD-bd_sf"/>
</dbReference>
<reference evidence="3 4" key="1">
    <citation type="submission" date="2024-02" db="EMBL/GenBank/DDBJ databases">
        <title>A novel Wenzhouxiangellaceae bacterium, isolated from coastal sediments.</title>
        <authorList>
            <person name="Du Z.-J."/>
            <person name="Ye Y.-Q."/>
            <person name="Zhang X.-Y."/>
        </authorList>
    </citation>
    <scope>NUCLEOTIDE SEQUENCE [LARGE SCALE GENOMIC DNA]</scope>
    <source>
        <strain evidence="3 4">CH-27</strain>
    </source>
</reference>
<organism evidence="3 4">
    <name type="scientific">Elongatibacter sediminis</name>
    <dbReference type="NCBI Taxonomy" id="3119006"/>
    <lineage>
        <taxon>Bacteria</taxon>
        <taxon>Pseudomonadati</taxon>
        <taxon>Pseudomonadota</taxon>
        <taxon>Gammaproteobacteria</taxon>
        <taxon>Chromatiales</taxon>
        <taxon>Wenzhouxiangellaceae</taxon>
        <taxon>Elongatibacter</taxon>
    </lineage>
</organism>
<dbReference type="AlphaFoldDB" id="A0AAW9RF30"/>
<dbReference type="GO" id="GO:0005737">
    <property type="term" value="C:cytoplasm"/>
    <property type="evidence" value="ECO:0007669"/>
    <property type="project" value="TreeGrafter"/>
</dbReference>
<proteinExistence type="predicted"/>
<accession>A0AAW9RF30</accession>
<evidence type="ECO:0000313" key="4">
    <source>
        <dbReference type="Proteomes" id="UP001359886"/>
    </source>
</evidence>
<dbReference type="SUPFAM" id="SSF51905">
    <property type="entry name" value="FAD/NAD(P)-binding domain"/>
    <property type="match status" value="1"/>
</dbReference>
<dbReference type="RefSeq" id="WP_354693494.1">
    <property type="nucleotide sequence ID" value="NZ_JAZHOG010000001.1"/>
</dbReference>